<proteinExistence type="inferred from homology"/>
<evidence type="ECO:0000256" key="1">
    <source>
        <dbReference type="ARBA" id="ARBA00010066"/>
    </source>
</evidence>
<dbReference type="GO" id="GO:0016887">
    <property type="term" value="F:ATP hydrolysis activity"/>
    <property type="evidence" value="ECO:0007669"/>
    <property type="project" value="TreeGrafter"/>
</dbReference>
<dbReference type="PANTHER" id="PTHR12713:SF11">
    <property type="entry name" value="V-TYPE PROTON ATPASE SUBUNIT G"/>
    <property type="match status" value="1"/>
</dbReference>
<evidence type="ECO:0000256" key="2">
    <source>
        <dbReference type="ARBA" id="ARBA00022448"/>
    </source>
</evidence>
<gene>
    <name evidence="7" type="ORF">PENTCL1PPCAC_24027</name>
</gene>
<reference evidence="7" key="1">
    <citation type="submission" date="2023-10" db="EMBL/GenBank/DDBJ databases">
        <title>Genome assembly of Pristionchus species.</title>
        <authorList>
            <person name="Yoshida K."/>
            <person name="Sommer R.J."/>
        </authorList>
    </citation>
    <scope>NUCLEOTIDE SEQUENCE</scope>
    <source>
        <strain evidence="7">RS0144</strain>
    </source>
</reference>
<dbReference type="InterPro" id="IPR005124">
    <property type="entry name" value="V-ATPase_G"/>
</dbReference>
<keyword evidence="6" id="KW-0175">Coiled coil</keyword>
<keyword evidence="4 5" id="KW-0406">Ion transport</keyword>
<dbReference type="AlphaFoldDB" id="A0AAV5U646"/>
<dbReference type="Pfam" id="PF03179">
    <property type="entry name" value="V-ATPase_G"/>
    <property type="match status" value="1"/>
</dbReference>
<organism evidence="7 8">
    <name type="scientific">Pristionchus entomophagus</name>
    <dbReference type="NCBI Taxonomy" id="358040"/>
    <lineage>
        <taxon>Eukaryota</taxon>
        <taxon>Metazoa</taxon>
        <taxon>Ecdysozoa</taxon>
        <taxon>Nematoda</taxon>
        <taxon>Chromadorea</taxon>
        <taxon>Rhabditida</taxon>
        <taxon>Rhabditina</taxon>
        <taxon>Diplogasteromorpha</taxon>
        <taxon>Diplogasteroidea</taxon>
        <taxon>Neodiplogasteridae</taxon>
        <taxon>Pristionchus</taxon>
    </lineage>
</organism>
<dbReference type="EMBL" id="BTSX01000005">
    <property type="protein sequence ID" value="GMT01853.1"/>
    <property type="molecule type" value="Genomic_DNA"/>
</dbReference>
<dbReference type="NCBIfam" id="TIGR01147">
    <property type="entry name" value="V_ATP_synt_G"/>
    <property type="match status" value="1"/>
</dbReference>
<keyword evidence="2 5" id="KW-0813">Transport</keyword>
<name>A0AAV5U646_9BILA</name>
<evidence type="ECO:0000313" key="8">
    <source>
        <dbReference type="Proteomes" id="UP001432027"/>
    </source>
</evidence>
<feature type="non-terminal residue" evidence="7">
    <location>
        <position position="1"/>
    </location>
</feature>
<dbReference type="Gene3D" id="1.20.5.2950">
    <property type="match status" value="1"/>
</dbReference>
<comment type="subunit">
    <text evidence="5">V-ATPase is a heteromultimeric enzyme made up of two complexes: the ATP-hydrolytic V1 complex and the proton translocation V0 complex.</text>
</comment>
<comment type="caution">
    <text evidence="7">The sequence shown here is derived from an EMBL/GenBank/DDBJ whole genome shotgun (WGS) entry which is preliminary data.</text>
</comment>
<comment type="similarity">
    <text evidence="1 5">Belongs to the V-ATPase G subunit family.</text>
</comment>
<accession>A0AAV5U646</accession>
<evidence type="ECO:0000256" key="5">
    <source>
        <dbReference type="RuleBase" id="RU364019"/>
    </source>
</evidence>
<feature type="coiled-coil region" evidence="6">
    <location>
        <begin position="12"/>
        <end position="98"/>
    </location>
</feature>
<dbReference type="GO" id="GO:0097401">
    <property type="term" value="P:synaptic vesicle lumen acidification"/>
    <property type="evidence" value="ECO:0007669"/>
    <property type="project" value="TreeGrafter"/>
</dbReference>
<evidence type="ECO:0000256" key="4">
    <source>
        <dbReference type="ARBA" id="ARBA00023065"/>
    </source>
</evidence>
<protein>
    <recommendedName>
        <fullName evidence="5">V-type proton ATPase subunit G</fullName>
    </recommendedName>
</protein>
<dbReference type="PANTHER" id="PTHR12713">
    <property type="entry name" value="VACUOLAR ATP SYNTHASE SUBUNIT G"/>
    <property type="match status" value="1"/>
</dbReference>
<evidence type="ECO:0000256" key="6">
    <source>
        <dbReference type="SAM" id="Coils"/>
    </source>
</evidence>
<keyword evidence="8" id="KW-1185">Reference proteome</keyword>
<dbReference type="GO" id="GO:0000221">
    <property type="term" value="C:vacuolar proton-transporting V-type ATPase, V1 domain"/>
    <property type="evidence" value="ECO:0007669"/>
    <property type="project" value="TreeGrafter"/>
</dbReference>
<dbReference type="Proteomes" id="UP001432027">
    <property type="component" value="Unassembled WGS sequence"/>
</dbReference>
<comment type="function">
    <text evidence="5">Subunit of the V1 complex of vacuolar(H+)-ATPase (V-ATPase), a multisubunit enzyme composed of a peripheral complex (V1) that hydrolyzes ATP and a membrane integral complex (V0) that translocates protons. V-ATPase is responsible for acidifying and maintaining the pH of intracellular compartments and in some cell types, is targeted to the plasma membrane, where it is responsible for acidifying the extracellular environment.</text>
</comment>
<evidence type="ECO:0000256" key="3">
    <source>
        <dbReference type="ARBA" id="ARBA00022781"/>
    </source>
</evidence>
<dbReference type="GO" id="GO:0046961">
    <property type="term" value="F:proton-transporting ATPase activity, rotational mechanism"/>
    <property type="evidence" value="ECO:0007669"/>
    <property type="project" value="InterPro"/>
</dbReference>
<keyword evidence="3 5" id="KW-0375">Hydrogen ion transport</keyword>
<dbReference type="GO" id="GO:0098793">
    <property type="term" value="C:presynapse"/>
    <property type="evidence" value="ECO:0007669"/>
    <property type="project" value="GOC"/>
</dbReference>
<dbReference type="FunFam" id="1.20.5.2950:FF:000001">
    <property type="entry name" value="V-type proton ATPase subunit G"/>
    <property type="match status" value="1"/>
</dbReference>
<evidence type="ECO:0000313" key="7">
    <source>
        <dbReference type="EMBL" id="GMT01853.1"/>
    </source>
</evidence>
<sequence length="130" mass="15126">VRTKMASQTQGIQQLLAAEKRAAEKINEARKRKASRLKQAKKEAQAEVEKYRAEREATFKVYEDKHLGTKADIDNQIRKETEVQLEDMKRSVAHNKQQVIVRLLQLTCDIKPELHHNLILQKKLHGEFTN</sequence>